<evidence type="ECO:0000313" key="3">
    <source>
        <dbReference type="Proteomes" id="UP001279642"/>
    </source>
</evidence>
<dbReference type="Proteomes" id="UP001279642">
    <property type="component" value="Unassembled WGS sequence"/>
</dbReference>
<feature type="signal peptide" evidence="1">
    <location>
        <begin position="1"/>
        <end position="32"/>
    </location>
</feature>
<dbReference type="PROSITE" id="PS51257">
    <property type="entry name" value="PROKAR_LIPOPROTEIN"/>
    <property type="match status" value="1"/>
</dbReference>
<comment type="caution">
    <text evidence="2">The sequence shown here is derived from an EMBL/GenBank/DDBJ whole genome shotgun (WGS) entry which is preliminary data.</text>
</comment>
<evidence type="ECO:0000256" key="1">
    <source>
        <dbReference type="SAM" id="SignalP"/>
    </source>
</evidence>
<gene>
    <name evidence="2" type="ORF">SMD27_16835</name>
</gene>
<dbReference type="RefSeq" id="WP_320509586.1">
    <property type="nucleotide sequence ID" value="NZ_JAXCLW010000005.1"/>
</dbReference>
<evidence type="ECO:0000313" key="2">
    <source>
        <dbReference type="EMBL" id="MDY0884512.1"/>
    </source>
</evidence>
<accession>A0ABU5EF04</accession>
<proteinExistence type="predicted"/>
<organism evidence="2 3">
    <name type="scientific">Dongia soli</name>
    <dbReference type="NCBI Taxonomy" id="600628"/>
    <lineage>
        <taxon>Bacteria</taxon>
        <taxon>Pseudomonadati</taxon>
        <taxon>Pseudomonadota</taxon>
        <taxon>Alphaproteobacteria</taxon>
        <taxon>Rhodospirillales</taxon>
        <taxon>Dongiaceae</taxon>
        <taxon>Dongia</taxon>
    </lineage>
</organism>
<protein>
    <recommendedName>
        <fullName evidence="4">Lipoprotein</fullName>
    </recommendedName>
</protein>
<dbReference type="EMBL" id="JAXCLW010000005">
    <property type="protein sequence ID" value="MDY0884512.1"/>
    <property type="molecule type" value="Genomic_DNA"/>
</dbReference>
<name>A0ABU5EF04_9PROT</name>
<keyword evidence="3" id="KW-1185">Reference proteome</keyword>
<reference evidence="2 3" key="1">
    <citation type="journal article" date="2016" name="Antonie Van Leeuwenhoek">
        <title>Dongia soli sp. nov., isolated from soil from Dokdo, Korea.</title>
        <authorList>
            <person name="Kim D.U."/>
            <person name="Lee H."/>
            <person name="Kim H."/>
            <person name="Kim S.G."/>
            <person name="Ka J.O."/>
        </authorList>
    </citation>
    <scope>NUCLEOTIDE SEQUENCE [LARGE SCALE GENOMIC DNA]</scope>
    <source>
        <strain evidence="2 3">D78</strain>
    </source>
</reference>
<evidence type="ECO:0008006" key="4">
    <source>
        <dbReference type="Google" id="ProtNLM"/>
    </source>
</evidence>
<keyword evidence="1" id="KW-0732">Signal</keyword>
<feature type="chain" id="PRO_5045136364" description="Lipoprotein" evidence="1">
    <location>
        <begin position="33"/>
        <end position="242"/>
    </location>
</feature>
<sequence>MTKNLKRRVSRLLPALLALSFLAGCASQSFQAKEATNIKKIAVVKPLDPPFLLGANGDWANNGGGLLGVLTAEGVKAANAGKDFNVKFNGDMKAQHLTLGADLSSALQADLQKLGYTVTVVSLAAARPGELSTDYSSLKGQADAVLDLAIPSAGYAYRTWNPYEPAVMVRAQLTDLKTQRVLYSDIYSYARRHNGGDTLLQPSSGYEFRSKDAVFKDPQRAANGIRSSVQPIAAQISTALKR</sequence>